<dbReference type="AlphaFoldDB" id="A0A1Y2HWJ4"/>
<dbReference type="EMBL" id="MCFL01000010">
    <property type="protein sequence ID" value="ORZ38121.1"/>
    <property type="molecule type" value="Genomic_DNA"/>
</dbReference>
<evidence type="ECO:0000313" key="1">
    <source>
        <dbReference type="EMBL" id="ORZ38121.1"/>
    </source>
</evidence>
<reference evidence="1 2" key="1">
    <citation type="submission" date="2016-07" db="EMBL/GenBank/DDBJ databases">
        <title>Pervasive Adenine N6-methylation of Active Genes in Fungi.</title>
        <authorList>
            <consortium name="DOE Joint Genome Institute"/>
            <person name="Mondo S.J."/>
            <person name="Dannebaum R.O."/>
            <person name="Kuo R.C."/>
            <person name="Labutti K."/>
            <person name="Haridas S."/>
            <person name="Kuo A."/>
            <person name="Salamov A."/>
            <person name="Ahrendt S.R."/>
            <person name="Lipzen A."/>
            <person name="Sullivan W."/>
            <person name="Andreopoulos W.B."/>
            <person name="Clum A."/>
            <person name="Lindquist E."/>
            <person name="Daum C."/>
            <person name="Ramamoorthy G.K."/>
            <person name="Gryganskyi A."/>
            <person name="Culley D."/>
            <person name="Magnuson J.K."/>
            <person name="James T.Y."/>
            <person name="O'Malley M.A."/>
            <person name="Stajich J.E."/>
            <person name="Spatafora J.W."/>
            <person name="Visel A."/>
            <person name="Grigoriev I.V."/>
        </authorList>
    </citation>
    <scope>NUCLEOTIDE SEQUENCE [LARGE SCALE GENOMIC DNA]</scope>
    <source>
        <strain evidence="1 2">PL171</strain>
    </source>
</reference>
<dbReference type="InterPro" id="IPR032675">
    <property type="entry name" value="LRR_dom_sf"/>
</dbReference>
<dbReference type="OrthoDB" id="5566386at2759"/>
<dbReference type="PANTHER" id="PTHR13318">
    <property type="entry name" value="PARTNER OF PAIRED, ISOFORM B-RELATED"/>
    <property type="match status" value="1"/>
</dbReference>
<organism evidence="1 2">
    <name type="scientific">Catenaria anguillulae PL171</name>
    <dbReference type="NCBI Taxonomy" id="765915"/>
    <lineage>
        <taxon>Eukaryota</taxon>
        <taxon>Fungi</taxon>
        <taxon>Fungi incertae sedis</taxon>
        <taxon>Blastocladiomycota</taxon>
        <taxon>Blastocladiomycetes</taxon>
        <taxon>Blastocladiales</taxon>
        <taxon>Catenariaceae</taxon>
        <taxon>Catenaria</taxon>
    </lineage>
</organism>
<dbReference type="Gene3D" id="3.80.10.10">
    <property type="entry name" value="Ribonuclease Inhibitor"/>
    <property type="match status" value="1"/>
</dbReference>
<dbReference type="InterPro" id="IPR001611">
    <property type="entry name" value="Leu-rich_rpt"/>
</dbReference>
<gene>
    <name evidence="1" type="ORF">BCR44DRAFT_189530</name>
</gene>
<proteinExistence type="predicted"/>
<protein>
    <submittedName>
        <fullName evidence="1">Uncharacterized protein</fullName>
    </submittedName>
</protein>
<dbReference type="GO" id="GO:0019005">
    <property type="term" value="C:SCF ubiquitin ligase complex"/>
    <property type="evidence" value="ECO:0007669"/>
    <property type="project" value="TreeGrafter"/>
</dbReference>
<accession>A0A1Y2HWJ4</accession>
<name>A0A1Y2HWJ4_9FUNG</name>
<dbReference type="Pfam" id="PF13516">
    <property type="entry name" value="LRR_6"/>
    <property type="match status" value="1"/>
</dbReference>
<evidence type="ECO:0000313" key="2">
    <source>
        <dbReference type="Proteomes" id="UP000193411"/>
    </source>
</evidence>
<dbReference type="SUPFAM" id="SSF52047">
    <property type="entry name" value="RNI-like"/>
    <property type="match status" value="1"/>
</dbReference>
<comment type="caution">
    <text evidence="1">The sequence shown here is derived from an EMBL/GenBank/DDBJ whole genome shotgun (WGS) entry which is preliminary data.</text>
</comment>
<dbReference type="Proteomes" id="UP000193411">
    <property type="component" value="Unassembled WGS sequence"/>
</dbReference>
<keyword evidence="2" id="KW-1185">Reference proteome</keyword>
<dbReference type="GO" id="GO:0031146">
    <property type="term" value="P:SCF-dependent proteasomal ubiquitin-dependent protein catabolic process"/>
    <property type="evidence" value="ECO:0007669"/>
    <property type="project" value="TreeGrafter"/>
</dbReference>
<sequence length="433" mass="45798">MVSSTSSAAPSAWGAWGSQPAPLDPLLTRIRSGQIHSLVLFSSQRIRLDDWPRLFDALADAESLGHPVTSLSLSGHAIPELAAEAIQRYMKVAQKLSHLAVLGAAGVDSDLAPWANGLSEGHGSELTSLDLSGKRLGGPVPMLTQMLVTLKESLKELVIYGNSCPELDFSLVGSNEHQLTALTTLDLAASQLTPAALQQWIQLCPNLKSLILSENPLLGGGAGDWLASAKLDHLESIDLSDCNITDEQLSKLLDASRFPKVSKILVAGGSVTGSTLSTVGPSRSVEALSLARCPLGQALDGEALSRAFPALQSLDMGECRSVTVDTLVGVLKHSPALKSVTLRGISCVGLAALLDVGGVSAMVDMDLVRFTLCFGFLFRRAALPLSMLTCTRLDGMWFVVHGTQGSGYRIALGSSLASRYEPVLRRFGRYDGA</sequence>